<dbReference type="Proteomes" id="UP001295794">
    <property type="component" value="Unassembled WGS sequence"/>
</dbReference>
<comment type="caution">
    <text evidence="1">The sequence shown here is derived from an EMBL/GenBank/DDBJ whole genome shotgun (WGS) entry which is preliminary data.</text>
</comment>
<gene>
    <name evidence="1" type="ORF">MYCIT1_LOCUS36181</name>
</gene>
<sequence length="107" mass="11835">ETLADTLAPCTTRLLQAFVGGTGQARHGERLAQRLADSHGDVAVRDVECVGAWAQVDCEVLEGEWECQPDMSQALRVRIKCGAGQVLEMRLCERETERRPNDRGGQR</sequence>
<accession>A0AAD2I084</accession>
<proteinExistence type="predicted"/>
<feature type="non-terminal residue" evidence="1">
    <location>
        <position position="1"/>
    </location>
</feature>
<reference evidence="1" key="1">
    <citation type="submission" date="2023-11" db="EMBL/GenBank/DDBJ databases">
        <authorList>
            <person name="De Vega J J."/>
            <person name="De Vega J J."/>
        </authorList>
    </citation>
    <scope>NUCLEOTIDE SEQUENCE</scope>
</reference>
<protein>
    <submittedName>
        <fullName evidence="1">Uncharacterized protein</fullName>
    </submittedName>
</protein>
<name>A0AAD2I084_9AGAR</name>
<keyword evidence="2" id="KW-1185">Reference proteome</keyword>
<evidence type="ECO:0000313" key="2">
    <source>
        <dbReference type="Proteomes" id="UP001295794"/>
    </source>
</evidence>
<feature type="non-terminal residue" evidence="1">
    <location>
        <position position="107"/>
    </location>
</feature>
<dbReference type="AlphaFoldDB" id="A0AAD2I084"/>
<evidence type="ECO:0000313" key="1">
    <source>
        <dbReference type="EMBL" id="CAK5283562.1"/>
    </source>
</evidence>
<organism evidence="1 2">
    <name type="scientific">Mycena citricolor</name>
    <dbReference type="NCBI Taxonomy" id="2018698"/>
    <lineage>
        <taxon>Eukaryota</taxon>
        <taxon>Fungi</taxon>
        <taxon>Dikarya</taxon>
        <taxon>Basidiomycota</taxon>
        <taxon>Agaricomycotina</taxon>
        <taxon>Agaricomycetes</taxon>
        <taxon>Agaricomycetidae</taxon>
        <taxon>Agaricales</taxon>
        <taxon>Marasmiineae</taxon>
        <taxon>Mycenaceae</taxon>
        <taxon>Mycena</taxon>
    </lineage>
</organism>
<dbReference type="EMBL" id="CAVNYO010000468">
    <property type="protein sequence ID" value="CAK5283562.1"/>
    <property type="molecule type" value="Genomic_DNA"/>
</dbReference>